<dbReference type="Gene3D" id="3.40.190.10">
    <property type="entry name" value="Periplasmic binding protein-like II"/>
    <property type="match status" value="1"/>
</dbReference>
<comment type="similarity">
    <text evidence="2">Belongs to the glutamate-gated ion channel (TC 1.A.10.1) family.</text>
</comment>
<gene>
    <name evidence="11" type="ORF">Fcan01_26642</name>
</gene>
<name>A0A226D1C8_FOLCA</name>
<dbReference type="GO" id="GO:0015276">
    <property type="term" value="F:ligand-gated monoatomic ion channel activity"/>
    <property type="evidence" value="ECO:0007669"/>
    <property type="project" value="InterPro"/>
</dbReference>
<feature type="transmembrane region" description="Helical" evidence="9">
    <location>
        <begin position="374"/>
        <end position="394"/>
    </location>
</feature>
<dbReference type="GO" id="GO:0050906">
    <property type="term" value="P:detection of stimulus involved in sensory perception"/>
    <property type="evidence" value="ECO:0007669"/>
    <property type="project" value="UniProtKB-ARBA"/>
</dbReference>
<evidence type="ECO:0000256" key="5">
    <source>
        <dbReference type="ARBA" id="ARBA00022989"/>
    </source>
</evidence>
<dbReference type="OrthoDB" id="6506757at2759"/>
<evidence type="ECO:0000256" key="6">
    <source>
        <dbReference type="ARBA" id="ARBA00023136"/>
    </source>
</evidence>
<keyword evidence="8" id="KW-0325">Glycoprotein</keyword>
<dbReference type="AlphaFoldDB" id="A0A226D1C8"/>
<keyword evidence="6 9" id="KW-0472">Membrane</keyword>
<protein>
    <submittedName>
        <fullName evidence="11">Glutamate receptor ionotropic, delta-2</fullName>
    </submittedName>
</protein>
<keyword evidence="4 9" id="KW-0812">Transmembrane</keyword>
<evidence type="ECO:0000256" key="8">
    <source>
        <dbReference type="ARBA" id="ARBA00023180"/>
    </source>
</evidence>
<dbReference type="Pfam" id="PF00060">
    <property type="entry name" value="Lig_chan"/>
    <property type="match status" value="1"/>
</dbReference>
<evidence type="ECO:0000313" key="12">
    <source>
        <dbReference type="Proteomes" id="UP000198287"/>
    </source>
</evidence>
<reference evidence="11 12" key="1">
    <citation type="submission" date="2015-12" db="EMBL/GenBank/DDBJ databases">
        <title>The genome of Folsomia candida.</title>
        <authorList>
            <person name="Faddeeva A."/>
            <person name="Derks M.F."/>
            <person name="Anvar Y."/>
            <person name="Smit S."/>
            <person name="Van Straalen N."/>
            <person name="Roelofs D."/>
        </authorList>
    </citation>
    <scope>NUCLEOTIDE SEQUENCE [LARGE SCALE GENOMIC DNA]</scope>
    <source>
        <strain evidence="11 12">VU population</strain>
        <tissue evidence="11">Whole body</tissue>
    </source>
</reference>
<evidence type="ECO:0000259" key="10">
    <source>
        <dbReference type="Pfam" id="PF00060"/>
    </source>
</evidence>
<dbReference type="GO" id="GO:0005886">
    <property type="term" value="C:plasma membrane"/>
    <property type="evidence" value="ECO:0007669"/>
    <property type="project" value="UniProtKB-SubCell"/>
</dbReference>
<dbReference type="Proteomes" id="UP000198287">
    <property type="component" value="Unassembled WGS sequence"/>
</dbReference>
<feature type="transmembrane region" description="Helical" evidence="9">
    <location>
        <begin position="448"/>
        <end position="466"/>
    </location>
</feature>
<evidence type="ECO:0000256" key="3">
    <source>
        <dbReference type="ARBA" id="ARBA00022475"/>
    </source>
</evidence>
<dbReference type="InterPro" id="IPR001320">
    <property type="entry name" value="Iontro_rcpt_C"/>
</dbReference>
<keyword evidence="5 9" id="KW-1133">Transmembrane helix</keyword>
<evidence type="ECO:0000256" key="4">
    <source>
        <dbReference type="ARBA" id="ARBA00022692"/>
    </source>
</evidence>
<evidence type="ECO:0000256" key="2">
    <source>
        <dbReference type="ARBA" id="ARBA00008685"/>
    </source>
</evidence>
<keyword evidence="7 11" id="KW-0675">Receptor</keyword>
<keyword evidence="12" id="KW-1185">Reference proteome</keyword>
<accession>A0A226D1C8</accession>
<evidence type="ECO:0000256" key="1">
    <source>
        <dbReference type="ARBA" id="ARBA00004651"/>
    </source>
</evidence>
<dbReference type="PANTHER" id="PTHR42643">
    <property type="entry name" value="IONOTROPIC RECEPTOR 20A-RELATED"/>
    <property type="match status" value="1"/>
</dbReference>
<dbReference type="EMBL" id="LNIX01000044">
    <property type="protein sequence ID" value="OXA38608.1"/>
    <property type="molecule type" value="Genomic_DNA"/>
</dbReference>
<proteinExistence type="inferred from homology"/>
<evidence type="ECO:0000256" key="7">
    <source>
        <dbReference type="ARBA" id="ARBA00023170"/>
    </source>
</evidence>
<dbReference type="PANTHER" id="PTHR42643:SF38">
    <property type="entry name" value="IONOTROPIC RECEPTOR 100A"/>
    <property type="match status" value="1"/>
</dbReference>
<evidence type="ECO:0000256" key="9">
    <source>
        <dbReference type="SAM" id="Phobius"/>
    </source>
</evidence>
<sequence length="704" mass="79480">MTPHMKIKFLDHTPWRCWGGEIDLDLQLKIGSTMAHISLHNFGPTFPGEDVLVNFLTDSYTGSDKYGNCALFFIRQGESSGADELGGHLVGGVVRRVGIRSYYNVASSEGNSSLVKFSDSVGGNYNRHASTCKFVIVTIQEVREEWLEKVKERFSPTYHPVIAHVAPWVYVTPDSTLLESVLFSSALPSRTKYKLGVSLDSRGNLVVRSVCFFCDEGRPMLLDMPVHSPLTKFDYFPDYLQNLKGYLLKISCPAIASRIEVRPPREGANNALRGMFKTLLDDFLMLKFNFTYNAFTAVGGGGTGLELENGTWIGTVGDLVSGRADVGLDSSRTPKRVKVASFSDSFFDASYLNFITTEGKRVFSATAFLGSFDLFMWTCIAISTLVGFLVFKIITRSMTELGIDDGDAMSFARRGIVSQESWGIQYQVFFMVASYLDQDAVLPRFTPLRCFVALWLFFTLVITTVYRSKMVSLLAFPILEEVPQTFEQLVASDYQVGFIKHGDSAYNTLKASTDKVYVKLLEGMEIITGNGLECLERAVAKKYACIAFAFSTIYLKARNLSDSDVRKLIFAPETTYNIFVPIVFQGGSIYKEGFDRWMRWTRPFHLADLWEAQDMYYNVRLPKLAWWRETNQTDKLEHSYAEGSDDLTLKHISGAFYALAGCLLISTGVFIQELVTYYWKRIKVRPYNNREIRAQNEIECMNDV</sequence>
<comment type="caution">
    <text evidence="11">The sequence shown here is derived from an EMBL/GenBank/DDBJ whole genome shotgun (WGS) entry which is preliminary data.</text>
</comment>
<dbReference type="InterPro" id="IPR052192">
    <property type="entry name" value="Insect_Ionotropic_Sensory_Rcpt"/>
</dbReference>
<evidence type="ECO:0000313" key="11">
    <source>
        <dbReference type="EMBL" id="OXA38608.1"/>
    </source>
</evidence>
<dbReference type="Gene3D" id="1.10.287.70">
    <property type="match status" value="1"/>
</dbReference>
<dbReference type="OMA" id="CIAKREY"/>
<dbReference type="SUPFAM" id="SSF53850">
    <property type="entry name" value="Periplasmic binding protein-like II"/>
    <property type="match status" value="1"/>
</dbReference>
<organism evidence="11 12">
    <name type="scientific">Folsomia candida</name>
    <name type="common">Springtail</name>
    <dbReference type="NCBI Taxonomy" id="158441"/>
    <lineage>
        <taxon>Eukaryota</taxon>
        <taxon>Metazoa</taxon>
        <taxon>Ecdysozoa</taxon>
        <taxon>Arthropoda</taxon>
        <taxon>Hexapoda</taxon>
        <taxon>Collembola</taxon>
        <taxon>Entomobryomorpha</taxon>
        <taxon>Isotomoidea</taxon>
        <taxon>Isotomidae</taxon>
        <taxon>Proisotominae</taxon>
        <taxon>Folsomia</taxon>
    </lineage>
</organism>
<comment type="subcellular location">
    <subcellularLocation>
        <location evidence="1">Cell membrane</location>
        <topology evidence="1">Multi-pass membrane protein</topology>
    </subcellularLocation>
</comment>
<feature type="transmembrane region" description="Helical" evidence="9">
    <location>
        <begin position="655"/>
        <end position="679"/>
    </location>
</feature>
<keyword evidence="3" id="KW-1003">Cell membrane</keyword>
<feature type="domain" description="Ionotropic glutamate receptor C-terminal" evidence="10">
    <location>
        <begin position="376"/>
        <end position="661"/>
    </location>
</feature>